<dbReference type="Proteomes" id="UP001457282">
    <property type="component" value="Unassembled WGS sequence"/>
</dbReference>
<keyword evidence="2" id="KW-1185">Reference proteome</keyword>
<dbReference type="EMBL" id="JBEDUW010000007">
    <property type="protein sequence ID" value="KAK9913146.1"/>
    <property type="molecule type" value="Genomic_DNA"/>
</dbReference>
<comment type="caution">
    <text evidence="1">The sequence shown here is derived from an EMBL/GenBank/DDBJ whole genome shotgun (WGS) entry which is preliminary data.</text>
</comment>
<protein>
    <submittedName>
        <fullName evidence="1">Uncharacterized protein</fullName>
    </submittedName>
</protein>
<reference evidence="1 2" key="1">
    <citation type="journal article" date="2023" name="G3 (Bethesda)">
        <title>A chromosome-length genome assembly and annotation of blackberry (Rubus argutus, cv. 'Hillquist').</title>
        <authorList>
            <person name="Bruna T."/>
            <person name="Aryal R."/>
            <person name="Dudchenko O."/>
            <person name="Sargent D.J."/>
            <person name="Mead D."/>
            <person name="Buti M."/>
            <person name="Cavallini A."/>
            <person name="Hytonen T."/>
            <person name="Andres J."/>
            <person name="Pham M."/>
            <person name="Weisz D."/>
            <person name="Mascagni F."/>
            <person name="Usai G."/>
            <person name="Natali L."/>
            <person name="Bassil N."/>
            <person name="Fernandez G.E."/>
            <person name="Lomsadze A."/>
            <person name="Armour M."/>
            <person name="Olukolu B."/>
            <person name="Poorten T."/>
            <person name="Britton C."/>
            <person name="Davik J."/>
            <person name="Ashrafi H."/>
            <person name="Aiden E.L."/>
            <person name="Borodovsky M."/>
            <person name="Worthington M."/>
        </authorList>
    </citation>
    <scope>NUCLEOTIDE SEQUENCE [LARGE SCALE GENOMIC DNA]</scope>
    <source>
        <strain evidence="1">PI 553951</strain>
    </source>
</reference>
<name>A0AAW1W1J8_RUBAR</name>
<evidence type="ECO:0000313" key="2">
    <source>
        <dbReference type="Proteomes" id="UP001457282"/>
    </source>
</evidence>
<evidence type="ECO:0000313" key="1">
    <source>
        <dbReference type="EMBL" id="KAK9913146.1"/>
    </source>
</evidence>
<sequence length="119" mass="13221">MSLGWALSLAARRGLRSLGSATRVMRTGCEKIEYEHGLGFACKRAWALSNWIGVKDDRRGREDDAAQVRAAVNWARVEHGGCKVWVSSGGKKHSGAKRLARAELHQWWCDGVFVVVMIL</sequence>
<proteinExistence type="predicted"/>
<dbReference type="AlphaFoldDB" id="A0AAW1W1J8"/>
<organism evidence="1 2">
    <name type="scientific">Rubus argutus</name>
    <name type="common">Southern blackberry</name>
    <dbReference type="NCBI Taxonomy" id="59490"/>
    <lineage>
        <taxon>Eukaryota</taxon>
        <taxon>Viridiplantae</taxon>
        <taxon>Streptophyta</taxon>
        <taxon>Embryophyta</taxon>
        <taxon>Tracheophyta</taxon>
        <taxon>Spermatophyta</taxon>
        <taxon>Magnoliopsida</taxon>
        <taxon>eudicotyledons</taxon>
        <taxon>Gunneridae</taxon>
        <taxon>Pentapetalae</taxon>
        <taxon>rosids</taxon>
        <taxon>fabids</taxon>
        <taxon>Rosales</taxon>
        <taxon>Rosaceae</taxon>
        <taxon>Rosoideae</taxon>
        <taxon>Rosoideae incertae sedis</taxon>
        <taxon>Rubus</taxon>
    </lineage>
</organism>
<gene>
    <name evidence="1" type="ORF">M0R45_036970</name>
</gene>
<accession>A0AAW1W1J8</accession>